<keyword evidence="2" id="KW-1133">Transmembrane helix</keyword>
<dbReference type="STRING" id="1841610.A6X21_17390"/>
<accession>A0A1C3EMH9</accession>
<feature type="transmembrane region" description="Helical" evidence="2">
    <location>
        <begin position="12"/>
        <end position="29"/>
    </location>
</feature>
<sequence>MITKVNTHPLVIWSVKWLMLAVAFAWLVGCSTMTKSMQDPFLSSTRPDEFSCGESHKGSARSSRKANASQQAAMQPGYPPMGAYPPVDNAYARSAQATRSAEATRSAQANRPGNMQYGMQVSSGMNPQMPGQMSGEYGAARPPAKTASTRKKAKEDFEDPFATEEFASSDETGRASL</sequence>
<proteinExistence type="predicted"/>
<keyword evidence="2" id="KW-0472">Membrane</keyword>
<feature type="compositionally biased region" description="Basic and acidic residues" evidence="1">
    <location>
        <begin position="46"/>
        <end position="57"/>
    </location>
</feature>
<evidence type="ECO:0000256" key="2">
    <source>
        <dbReference type="SAM" id="Phobius"/>
    </source>
</evidence>
<reference evidence="3 4" key="1">
    <citation type="submission" date="2016-05" db="EMBL/GenBank/DDBJ databases">
        <title>Genomic and physiological characterization of Planctopirus sp. isolated from fresh water lake.</title>
        <authorList>
            <person name="Subhash Y."/>
            <person name="Ramana C."/>
        </authorList>
    </citation>
    <scope>NUCLEOTIDE SEQUENCE [LARGE SCALE GENOMIC DNA]</scope>
    <source>
        <strain evidence="3 4">JC280</strain>
    </source>
</reference>
<feature type="region of interest" description="Disordered" evidence="1">
    <location>
        <begin position="45"/>
        <end position="177"/>
    </location>
</feature>
<dbReference type="EMBL" id="LYDR01000040">
    <property type="protein sequence ID" value="ODA34434.1"/>
    <property type="molecule type" value="Genomic_DNA"/>
</dbReference>
<evidence type="ECO:0000313" key="3">
    <source>
        <dbReference type="EMBL" id="ODA34434.1"/>
    </source>
</evidence>
<evidence type="ECO:0008006" key="5">
    <source>
        <dbReference type="Google" id="ProtNLM"/>
    </source>
</evidence>
<comment type="caution">
    <text evidence="3">The sequence shown here is derived from an EMBL/GenBank/DDBJ whole genome shotgun (WGS) entry which is preliminary data.</text>
</comment>
<feature type="compositionally biased region" description="Polar residues" evidence="1">
    <location>
        <begin position="95"/>
        <end position="131"/>
    </location>
</feature>
<keyword evidence="2" id="KW-0812">Transmembrane</keyword>
<dbReference type="Proteomes" id="UP000094828">
    <property type="component" value="Unassembled WGS sequence"/>
</dbReference>
<dbReference type="AlphaFoldDB" id="A0A1C3EMH9"/>
<protein>
    <recommendedName>
        <fullName evidence="5">Lipoprotein</fullName>
    </recommendedName>
</protein>
<evidence type="ECO:0000313" key="4">
    <source>
        <dbReference type="Proteomes" id="UP000094828"/>
    </source>
</evidence>
<keyword evidence="4" id="KW-1185">Reference proteome</keyword>
<gene>
    <name evidence="3" type="ORF">A6X21_17390</name>
</gene>
<dbReference type="RefSeq" id="WP_068846639.1">
    <property type="nucleotide sequence ID" value="NZ_LYDR01000040.1"/>
</dbReference>
<evidence type="ECO:0000256" key="1">
    <source>
        <dbReference type="SAM" id="MobiDB-lite"/>
    </source>
</evidence>
<dbReference type="PROSITE" id="PS51257">
    <property type="entry name" value="PROKAR_LIPOPROTEIN"/>
    <property type="match status" value="1"/>
</dbReference>
<organism evidence="3 4">
    <name type="scientific">Planctopirus hydrillae</name>
    <dbReference type="NCBI Taxonomy" id="1841610"/>
    <lineage>
        <taxon>Bacteria</taxon>
        <taxon>Pseudomonadati</taxon>
        <taxon>Planctomycetota</taxon>
        <taxon>Planctomycetia</taxon>
        <taxon>Planctomycetales</taxon>
        <taxon>Planctomycetaceae</taxon>
        <taxon>Planctopirus</taxon>
    </lineage>
</organism>
<name>A0A1C3EMH9_9PLAN</name>
<dbReference type="OrthoDB" id="214516at2"/>